<dbReference type="EMBL" id="JAVHJS010000010">
    <property type="protein sequence ID" value="KAK2845986.1"/>
    <property type="molecule type" value="Genomic_DNA"/>
</dbReference>
<feature type="compositionally biased region" description="Basic and acidic residues" evidence="1">
    <location>
        <begin position="97"/>
        <end position="114"/>
    </location>
</feature>
<gene>
    <name evidence="2" type="ORF">Q7C36_010840</name>
</gene>
<feature type="region of interest" description="Disordered" evidence="1">
    <location>
        <begin position="1"/>
        <end position="47"/>
    </location>
</feature>
<sequence>MPADERAGSAENAEGREEDEPSGLPSTSGRAARQTHASQMDHPSSKARKYREEYINYGFTCIVINQIQHPQCVVCYEVLAHESPVKMQRHLNTKHPGLTDKPTEFSAERREKEKELQGQKKVLIKQTTIPTKAQRASYEVAYLIAQTKKQHTIGETQTSSNRKSRVMHGDKLAAELEQVLLSDGTVSRRITDMAQDIKCQLIDRVKKSERYTLRLDESTDVSSTAKLLVFVRYIFEGKLNEEMLFCMQLEVSCTGEDIFNNLDSKLKNEGLSWGECISVCTDGAGAMLRKKKGLKARHKGLLLHTEFRWLSQGNVLRRLYELQDEVRIFLTDQRSPLAEHLSDPDWVTRLAYLSCIFEKLNGLNVSLQGENTNILYLNDKVQVFARNLVHWRERSLLDHFHKYFPEGDTPDQYDWIRSPFNVTTANHLPSDMEDALIELRHW</sequence>
<feature type="compositionally biased region" description="Polar residues" evidence="1">
    <location>
        <begin position="24"/>
        <end position="42"/>
    </location>
</feature>
<dbReference type="PANTHER" id="PTHR45913">
    <property type="entry name" value="EPM2A-INTERACTING PROTEIN 1"/>
    <property type="match status" value="1"/>
</dbReference>
<protein>
    <recommendedName>
        <fullName evidence="4">DUF4371 domain-containing protein</fullName>
    </recommendedName>
</protein>
<reference evidence="2" key="1">
    <citation type="submission" date="2023-08" db="EMBL/GenBank/DDBJ databases">
        <title>Pelteobagrus vachellii genome.</title>
        <authorList>
            <person name="Liu H."/>
        </authorList>
    </citation>
    <scope>NUCLEOTIDE SEQUENCE</scope>
    <source>
        <strain evidence="2">PRFRI_2022a</strain>
        <tissue evidence="2">Muscle</tissue>
    </source>
</reference>
<evidence type="ECO:0000256" key="1">
    <source>
        <dbReference type="SAM" id="MobiDB-lite"/>
    </source>
</evidence>
<organism evidence="2 3">
    <name type="scientific">Tachysurus vachellii</name>
    <name type="common">Darkbarbel catfish</name>
    <name type="synonym">Pelteobagrus vachellii</name>
    <dbReference type="NCBI Taxonomy" id="175792"/>
    <lineage>
        <taxon>Eukaryota</taxon>
        <taxon>Metazoa</taxon>
        <taxon>Chordata</taxon>
        <taxon>Craniata</taxon>
        <taxon>Vertebrata</taxon>
        <taxon>Euteleostomi</taxon>
        <taxon>Actinopterygii</taxon>
        <taxon>Neopterygii</taxon>
        <taxon>Teleostei</taxon>
        <taxon>Ostariophysi</taxon>
        <taxon>Siluriformes</taxon>
        <taxon>Bagridae</taxon>
        <taxon>Tachysurus</taxon>
    </lineage>
</organism>
<evidence type="ECO:0000313" key="2">
    <source>
        <dbReference type="EMBL" id="KAK2845986.1"/>
    </source>
</evidence>
<comment type="caution">
    <text evidence="2">The sequence shown here is derived from an EMBL/GenBank/DDBJ whole genome shotgun (WGS) entry which is preliminary data.</text>
</comment>
<proteinExistence type="predicted"/>
<evidence type="ECO:0000313" key="3">
    <source>
        <dbReference type="Proteomes" id="UP001187315"/>
    </source>
</evidence>
<dbReference type="InterPro" id="IPR012337">
    <property type="entry name" value="RNaseH-like_sf"/>
</dbReference>
<dbReference type="SUPFAM" id="SSF53098">
    <property type="entry name" value="Ribonuclease H-like"/>
    <property type="match status" value="1"/>
</dbReference>
<name>A0AA88SP60_TACVA</name>
<keyword evidence="3" id="KW-1185">Reference proteome</keyword>
<dbReference type="Proteomes" id="UP001187315">
    <property type="component" value="Unassembled WGS sequence"/>
</dbReference>
<accession>A0AA88SP60</accession>
<dbReference type="PANTHER" id="PTHR45913:SF19">
    <property type="entry name" value="LOW QUALITY PROTEIN: ZINC FINGER BED DOMAIN-CONTAINING PROTEIN 5-LIKE"/>
    <property type="match status" value="1"/>
</dbReference>
<evidence type="ECO:0008006" key="4">
    <source>
        <dbReference type="Google" id="ProtNLM"/>
    </source>
</evidence>
<dbReference type="AlphaFoldDB" id="A0AA88SP60"/>
<feature type="region of interest" description="Disordered" evidence="1">
    <location>
        <begin position="92"/>
        <end position="114"/>
    </location>
</feature>